<feature type="region of interest" description="Disordered" evidence="10">
    <location>
        <begin position="380"/>
        <end position="406"/>
    </location>
</feature>
<dbReference type="PANTHER" id="PTHR12949:SF0">
    <property type="entry name" value="DNA-DIRECTED RNA POLYMERASE III SUBUNIT RPC3"/>
    <property type="match status" value="1"/>
</dbReference>
<reference evidence="13" key="1">
    <citation type="submission" date="2022-12" db="EMBL/GenBank/DDBJ databases">
        <authorList>
            <person name="Petersen C."/>
        </authorList>
    </citation>
    <scope>NUCLEOTIDE SEQUENCE</scope>
    <source>
        <strain evidence="13">IBT 21472</strain>
    </source>
</reference>
<accession>A0A9W9U7H9</accession>
<comment type="subcellular location">
    <subcellularLocation>
        <location evidence="1 9">Nucleus</location>
    </subcellularLocation>
</comment>
<dbReference type="InterPro" id="IPR036388">
    <property type="entry name" value="WH-like_DNA-bd_sf"/>
</dbReference>
<dbReference type="PANTHER" id="PTHR12949">
    <property type="entry name" value="RNA POLYMERASE III DNA DIRECTED -RELATED"/>
    <property type="match status" value="1"/>
</dbReference>
<dbReference type="GO" id="GO:0006351">
    <property type="term" value="P:DNA-templated transcription"/>
    <property type="evidence" value="ECO:0007669"/>
    <property type="project" value="InterPro"/>
</dbReference>
<evidence type="ECO:0000259" key="12">
    <source>
        <dbReference type="Pfam" id="PF22536"/>
    </source>
</evidence>
<feature type="domain" description="DNA-directed RNA polymerase III subunit RPC3 winged-helix" evidence="12">
    <location>
        <begin position="466"/>
        <end position="541"/>
    </location>
</feature>
<name>A0A9W9U7H9_9EURO</name>
<feature type="domain" description="RNA polymerase III Rpc82 C -terminal" evidence="11">
    <location>
        <begin position="158"/>
        <end position="444"/>
    </location>
</feature>
<evidence type="ECO:0000256" key="4">
    <source>
        <dbReference type="ARBA" id="ARBA00016689"/>
    </source>
</evidence>
<dbReference type="AlphaFoldDB" id="A0A9W9U7H9"/>
<keyword evidence="6 9" id="KW-0804">Transcription</keyword>
<evidence type="ECO:0000256" key="8">
    <source>
        <dbReference type="ARBA" id="ARBA00025127"/>
    </source>
</evidence>
<evidence type="ECO:0000256" key="9">
    <source>
        <dbReference type="RuleBase" id="RU367076"/>
    </source>
</evidence>
<protein>
    <recommendedName>
        <fullName evidence="4 9">DNA-directed RNA polymerase III subunit RPC3</fullName>
        <shortName evidence="9">RNA polymerase III subunit C3</shortName>
    </recommendedName>
</protein>
<comment type="similarity">
    <text evidence="2 9">Belongs to the RNA polymerase beta chain family.</text>
</comment>
<keyword evidence="5 9" id="KW-0240">DNA-directed RNA polymerase</keyword>
<feature type="compositionally biased region" description="Polar residues" evidence="10">
    <location>
        <begin position="246"/>
        <end position="255"/>
    </location>
</feature>
<keyword evidence="7 9" id="KW-0539">Nucleus</keyword>
<dbReference type="Gene3D" id="1.10.10.10">
    <property type="entry name" value="Winged helix-like DNA-binding domain superfamily/Winged helix DNA-binding domain"/>
    <property type="match status" value="2"/>
</dbReference>
<comment type="caution">
    <text evidence="13">The sequence shown here is derived from an EMBL/GenBank/DDBJ whole genome shotgun (WGS) entry which is preliminary data.</text>
</comment>
<feature type="compositionally biased region" description="Acidic residues" evidence="10">
    <location>
        <begin position="262"/>
        <end position="283"/>
    </location>
</feature>
<dbReference type="GO" id="GO:0005666">
    <property type="term" value="C:RNA polymerase III complex"/>
    <property type="evidence" value="ECO:0007669"/>
    <property type="project" value="UniProtKB-UniRule"/>
</dbReference>
<keyword evidence="14" id="KW-1185">Reference proteome</keyword>
<evidence type="ECO:0000256" key="5">
    <source>
        <dbReference type="ARBA" id="ARBA00022478"/>
    </source>
</evidence>
<dbReference type="Pfam" id="PF05645">
    <property type="entry name" value="RNA_pol_Rpc82"/>
    <property type="match status" value="1"/>
</dbReference>
<evidence type="ECO:0000313" key="14">
    <source>
        <dbReference type="Proteomes" id="UP001147746"/>
    </source>
</evidence>
<dbReference type="InterPro" id="IPR055207">
    <property type="entry name" value="POLR3C_WHD"/>
</dbReference>
<feature type="region of interest" description="Disordered" evidence="10">
    <location>
        <begin position="116"/>
        <end position="151"/>
    </location>
</feature>
<evidence type="ECO:0000256" key="3">
    <source>
        <dbReference type="ARBA" id="ARBA00011206"/>
    </source>
</evidence>
<evidence type="ECO:0000259" key="11">
    <source>
        <dbReference type="Pfam" id="PF05645"/>
    </source>
</evidence>
<proteinExistence type="inferred from homology"/>
<evidence type="ECO:0000256" key="10">
    <source>
        <dbReference type="SAM" id="MobiDB-lite"/>
    </source>
</evidence>
<comment type="subunit">
    <text evidence="3 9">Component of the RNA polymerase III (Pol III) complex consisting of 17 subunits.</text>
</comment>
<comment type="function">
    <text evidence="8 9">DNA-dependent RNA polymerase catalyzes the transcription of DNA into RNA using the four ribonucleoside triphosphates as substrates. Specific core component of RNA polymerase III which synthesizes small RNAs, such as 5S rRNA and tRNAs.</text>
</comment>
<dbReference type="Proteomes" id="UP001147746">
    <property type="component" value="Unassembled WGS sequence"/>
</dbReference>
<feature type="region of interest" description="Disordered" evidence="10">
    <location>
        <begin position="239"/>
        <end position="287"/>
    </location>
</feature>
<evidence type="ECO:0000256" key="6">
    <source>
        <dbReference type="ARBA" id="ARBA00023163"/>
    </source>
</evidence>
<reference evidence="13" key="2">
    <citation type="journal article" date="2023" name="IMA Fungus">
        <title>Comparative genomic study of the Penicillium genus elucidates a diverse pangenome and 15 lateral gene transfer events.</title>
        <authorList>
            <person name="Petersen C."/>
            <person name="Sorensen T."/>
            <person name="Nielsen M.R."/>
            <person name="Sondergaard T.E."/>
            <person name="Sorensen J.L."/>
            <person name="Fitzpatrick D.A."/>
            <person name="Frisvad J.C."/>
            <person name="Nielsen K.L."/>
        </authorList>
    </citation>
    <scope>NUCLEOTIDE SEQUENCE</scope>
    <source>
        <strain evidence="13">IBT 21472</strain>
    </source>
</reference>
<evidence type="ECO:0000256" key="2">
    <source>
        <dbReference type="ARBA" id="ARBA00006835"/>
    </source>
</evidence>
<dbReference type="InterPro" id="IPR039748">
    <property type="entry name" value="RPC3"/>
</dbReference>
<evidence type="ECO:0000313" key="13">
    <source>
        <dbReference type="EMBL" id="KAJ5323821.1"/>
    </source>
</evidence>
<dbReference type="GO" id="GO:0003697">
    <property type="term" value="F:single-stranded DNA binding"/>
    <property type="evidence" value="ECO:0007669"/>
    <property type="project" value="UniProtKB-UniRule"/>
</dbReference>
<evidence type="ECO:0000256" key="7">
    <source>
        <dbReference type="ARBA" id="ARBA00023242"/>
    </source>
</evidence>
<dbReference type="EMBL" id="JAPZBO010000002">
    <property type="protein sequence ID" value="KAJ5323821.1"/>
    <property type="molecule type" value="Genomic_DNA"/>
</dbReference>
<gene>
    <name evidence="13" type="ORF">N7476_002421</name>
</gene>
<sequence>MISQRIFSILQRYERLTLPRLKFHSRLNDRQLRHALAAMIQHHLIYHFTSLEDGNTYYEANPQAAYYLVRSGKILQLVESRLGEYASRLMEAILYLGHASVSELEVRPELRSRNPVAANRIKHEEEDPQANGLDVEEEPATTNGDHAVDDKPAPFHATLKALASHGYILRVRDAHFQSPSDNLLEAQRAVAARSDIKALKGKKQEEAIKERAQELVQERTSGDLTQGLMYNGLPRGIKRKFGNGSVDRQPQNHHNGVNGDHAEDEEQQKEEEENEWSEDEDGFDNIPMESGMAVRVNYEKLDVALRNARFVDLAQQDAPAVTAELYACLLRRVEYVTPRCRDAEEIPREKEEGEQFSTPISVQTLLEDIDPSMDLTGALGPADPSQAMNRRGKRPLENGVNGDYDDADDADEASSGAMRAYLVNQHLGLLSQPPFDLASSVTLSVGPSKWRVGFRGLARKLRHLELERMIESRFGDVALRVVRVLQAKGKLDEKRLQEISLLPFKDLRQTLASMQRGGFVDLQEVPKDAQRQPSKTIFLWYYDADRVCSSILEDTYKAMSRTLQRIKHERTLEKDFLEKTERSDVKGHEEEYLTEGELERLQRWRNKEALFLAAIARLDDMVAVFRDY</sequence>
<dbReference type="Pfam" id="PF22536">
    <property type="entry name" value="WHD_POLR3C"/>
    <property type="match status" value="1"/>
</dbReference>
<organism evidence="13 14">
    <name type="scientific">Penicillium atrosanguineum</name>
    <dbReference type="NCBI Taxonomy" id="1132637"/>
    <lineage>
        <taxon>Eukaryota</taxon>
        <taxon>Fungi</taxon>
        <taxon>Dikarya</taxon>
        <taxon>Ascomycota</taxon>
        <taxon>Pezizomycotina</taxon>
        <taxon>Eurotiomycetes</taxon>
        <taxon>Eurotiomycetidae</taxon>
        <taxon>Eurotiales</taxon>
        <taxon>Aspergillaceae</taxon>
        <taxon>Penicillium</taxon>
    </lineage>
</organism>
<evidence type="ECO:0000256" key="1">
    <source>
        <dbReference type="ARBA" id="ARBA00004123"/>
    </source>
</evidence>
<dbReference type="InterPro" id="IPR008806">
    <property type="entry name" value="RNA_pol_III_Rpc82_C"/>
</dbReference>